<comment type="caution">
    <text evidence="1">The sequence shown here is derived from an EMBL/GenBank/DDBJ whole genome shotgun (WGS) entry which is preliminary data.</text>
</comment>
<dbReference type="Proteomes" id="UP000019254">
    <property type="component" value="Unassembled WGS sequence"/>
</dbReference>
<proteinExistence type="predicted"/>
<dbReference type="EMBL" id="AODE01000026">
    <property type="protein sequence ID" value="EUJ27350.1"/>
    <property type="molecule type" value="Genomic_DNA"/>
</dbReference>
<protein>
    <recommendedName>
        <fullName evidence="3">Phage protein</fullName>
    </recommendedName>
</protein>
<evidence type="ECO:0000313" key="2">
    <source>
        <dbReference type="Proteomes" id="UP000019254"/>
    </source>
</evidence>
<gene>
    <name evidence="1" type="ORF">PCORN_13512</name>
</gene>
<name>W7BRP5_9LIST</name>
<accession>W7BRP5</accession>
<reference evidence="1 2" key="1">
    <citation type="journal article" date="2014" name="Int. J. Syst. Evol. Microbiol.">
        <title>Listeria floridensis sp. nov., Listeria aquatica sp. nov., Listeria cornellensis sp. nov., Listeria riparia sp. nov. and Listeria grandensis sp. nov., from agricultural and natural environments.</title>
        <authorList>
            <person name="den Bakker H.C."/>
            <person name="Warchocki S."/>
            <person name="Wright E.M."/>
            <person name="Allred A.F."/>
            <person name="Ahlstrom C."/>
            <person name="Manuel C.S."/>
            <person name="Stasiewicz M.J."/>
            <person name="Burrell A."/>
            <person name="Roof S."/>
            <person name="Strawn L."/>
            <person name="Fortes E.D."/>
            <person name="Nightingale K.K."/>
            <person name="Kephart D."/>
            <person name="Wiedmann M."/>
        </authorList>
    </citation>
    <scope>NUCLEOTIDE SEQUENCE [LARGE SCALE GENOMIC DNA]</scope>
    <source>
        <strain evidence="2">FSL F6-969</strain>
    </source>
</reference>
<evidence type="ECO:0000313" key="1">
    <source>
        <dbReference type="EMBL" id="EUJ27350.1"/>
    </source>
</evidence>
<dbReference type="OrthoDB" id="5432268at2"/>
<sequence>MEKDALQYLVDLNKEYEVVDGRTFIDPDLREVRQETASPFGISTLSGLVDYIQSEFDGDDTVMVQVVSPKKVRVLGQMNANKERDKFVNVEAIVPDFDYGRFHDMEDFNIKLQSLFLPGPDRAVILQVVGNVKEEDVRSYGDNGVSQSVVASTGIANVENILVPNPVELAPYRTFTEVEQPKSLFVFRMQDGPRAALFEADGGAWKNHAIKGIESYLKDKLSTDIENGRVHVIA</sequence>
<evidence type="ECO:0008006" key="3">
    <source>
        <dbReference type="Google" id="ProtNLM"/>
    </source>
</evidence>
<dbReference type="AlphaFoldDB" id="W7BRP5"/>
<dbReference type="STRING" id="1265820.PCORN_13512"/>
<dbReference type="PATRIC" id="fig|1265820.5.peg.2662"/>
<keyword evidence="2" id="KW-1185">Reference proteome</keyword>
<organism evidence="1 2">
    <name type="scientific">Listeria cornellensis FSL F6-0969</name>
    <dbReference type="NCBI Taxonomy" id="1265820"/>
    <lineage>
        <taxon>Bacteria</taxon>
        <taxon>Bacillati</taxon>
        <taxon>Bacillota</taxon>
        <taxon>Bacilli</taxon>
        <taxon>Bacillales</taxon>
        <taxon>Listeriaceae</taxon>
        <taxon>Listeria</taxon>
    </lineage>
</organism>
<dbReference type="RefSeq" id="WP_036080714.1">
    <property type="nucleotide sequence ID" value="NZ_AODE01000026.1"/>
</dbReference>